<keyword evidence="9" id="KW-1015">Disulfide bond</keyword>
<dbReference type="Pfam" id="PF06955">
    <property type="entry name" value="XET_C"/>
    <property type="match status" value="1"/>
</dbReference>
<keyword evidence="6" id="KW-0964">Secreted</keyword>
<evidence type="ECO:0000256" key="3">
    <source>
        <dbReference type="ARBA" id="ARBA00012152"/>
    </source>
</evidence>
<dbReference type="EC" id="2.4.1.207" evidence="3"/>
<evidence type="ECO:0000313" key="15">
    <source>
        <dbReference type="EMBL" id="CAK9309534.1"/>
    </source>
</evidence>
<keyword evidence="8" id="KW-0378">Hydrolase</keyword>
<gene>
    <name evidence="15" type="ORF">CITCOLO1_LOCUS1116</name>
</gene>
<organism evidence="15 16">
    <name type="scientific">Citrullus colocynthis</name>
    <name type="common">colocynth</name>
    <dbReference type="NCBI Taxonomy" id="252529"/>
    <lineage>
        <taxon>Eukaryota</taxon>
        <taxon>Viridiplantae</taxon>
        <taxon>Streptophyta</taxon>
        <taxon>Embryophyta</taxon>
        <taxon>Tracheophyta</taxon>
        <taxon>Spermatophyta</taxon>
        <taxon>Magnoliopsida</taxon>
        <taxon>eudicotyledons</taxon>
        <taxon>Gunneridae</taxon>
        <taxon>Pentapetalae</taxon>
        <taxon>rosids</taxon>
        <taxon>fabids</taxon>
        <taxon>Cucurbitales</taxon>
        <taxon>Cucurbitaceae</taxon>
        <taxon>Benincaseae</taxon>
        <taxon>Citrullus</taxon>
    </lineage>
</organism>
<evidence type="ECO:0000256" key="11">
    <source>
        <dbReference type="ARBA" id="ARBA00034022"/>
    </source>
</evidence>
<keyword evidence="13" id="KW-1133">Transmembrane helix</keyword>
<evidence type="ECO:0000313" key="16">
    <source>
        <dbReference type="Proteomes" id="UP001642487"/>
    </source>
</evidence>
<keyword evidence="7" id="KW-0808">Transferase</keyword>
<dbReference type="PROSITE" id="PS51762">
    <property type="entry name" value="GH16_2"/>
    <property type="match status" value="1"/>
</dbReference>
<reference evidence="15 16" key="1">
    <citation type="submission" date="2024-03" db="EMBL/GenBank/DDBJ databases">
        <authorList>
            <person name="Gkanogiannis A."/>
            <person name="Becerra Lopez-Lavalle L."/>
        </authorList>
    </citation>
    <scope>NUCLEOTIDE SEQUENCE [LARGE SCALE GENOMIC DNA]</scope>
</reference>
<dbReference type="CDD" id="cd02176">
    <property type="entry name" value="GH16_XET"/>
    <property type="match status" value="1"/>
</dbReference>
<comment type="subcellular location">
    <subcellularLocation>
        <location evidence="1">Secreted</location>
        <location evidence="1">Cell wall</location>
    </subcellularLocation>
    <subcellularLocation>
        <location evidence="2">Secreted</location>
        <location evidence="2">Extracellular space</location>
        <location evidence="2">Apoplast</location>
    </subcellularLocation>
</comment>
<proteinExistence type="predicted"/>
<evidence type="ECO:0000256" key="2">
    <source>
        <dbReference type="ARBA" id="ARBA00004271"/>
    </source>
</evidence>
<comment type="catalytic activity">
    <reaction evidence="11">
        <text>breaks a beta-(1-&gt;4) bond in the backbone of a xyloglucan and transfers the xyloglucanyl segment on to O-4 of the non-reducing terminal glucose residue of an acceptor, which can be a xyloglucan or an oligosaccharide of xyloglucan.</text>
        <dbReference type="EC" id="2.4.1.207"/>
    </reaction>
</comment>
<evidence type="ECO:0000256" key="7">
    <source>
        <dbReference type="ARBA" id="ARBA00022679"/>
    </source>
</evidence>
<name>A0ABP0XNQ5_9ROSI</name>
<keyword evidence="16" id="KW-1185">Reference proteome</keyword>
<keyword evidence="4" id="KW-0134">Cell wall</keyword>
<feature type="transmembrane region" description="Helical" evidence="13">
    <location>
        <begin position="134"/>
        <end position="154"/>
    </location>
</feature>
<dbReference type="Pfam" id="PF00722">
    <property type="entry name" value="Glyco_hydro_16"/>
    <property type="match status" value="1"/>
</dbReference>
<evidence type="ECO:0000256" key="4">
    <source>
        <dbReference type="ARBA" id="ARBA00022512"/>
    </source>
</evidence>
<keyword evidence="13" id="KW-0812">Transmembrane</keyword>
<accession>A0ABP0XNQ5</accession>
<dbReference type="InterPro" id="IPR016455">
    <property type="entry name" value="XTH"/>
</dbReference>
<feature type="transmembrane region" description="Helical" evidence="13">
    <location>
        <begin position="14"/>
        <end position="34"/>
    </location>
</feature>
<dbReference type="PANTHER" id="PTHR31062">
    <property type="entry name" value="XYLOGLUCAN ENDOTRANSGLUCOSYLASE/HYDROLASE PROTEIN 8-RELATED"/>
    <property type="match status" value="1"/>
</dbReference>
<feature type="region of interest" description="Disordered" evidence="12">
    <location>
        <begin position="441"/>
        <end position="471"/>
    </location>
</feature>
<evidence type="ECO:0000256" key="10">
    <source>
        <dbReference type="ARBA" id="ARBA00023295"/>
    </source>
</evidence>
<evidence type="ECO:0000256" key="5">
    <source>
        <dbReference type="ARBA" id="ARBA00022523"/>
    </source>
</evidence>
<dbReference type="InterPro" id="IPR000757">
    <property type="entry name" value="Beta-glucanase-like"/>
</dbReference>
<feature type="compositionally biased region" description="Basic residues" evidence="12">
    <location>
        <begin position="448"/>
        <end position="459"/>
    </location>
</feature>
<keyword evidence="10" id="KW-0326">Glycosidase</keyword>
<evidence type="ECO:0000256" key="1">
    <source>
        <dbReference type="ARBA" id="ARBA00004191"/>
    </source>
</evidence>
<feature type="transmembrane region" description="Helical" evidence="13">
    <location>
        <begin position="55"/>
        <end position="74"/>
    </location>
</feature>
<dbReference type="Proteomes" id="UP001642487">
    <property type="component" value="Chromosome 1"/>
</dbReference>
<feature type="domain" description="GH16" evidence="14">
    <location>
        <begin position="156"/>
        <end position="357"/>
    </location>
</feature>
<evidence type="ECO:0000256" key="6">
    <source>
        <dbReference type="ARBA" id="ARBA00022525"/>
    </source>
</evidence>
<dbReference type="Gene3D" id="2.60.120.200">
    <property type="match status" value="1"/>
</dbReference>
<keyword evidence="13" id="KW-0472">Membrane</keyword>
<dbReference type="InterPro" id="IPR044791">
    <property type="entry name" value="Beta-glucanase/XTH"/>
</dbReference>
<protein>
    <recommendedName>
        <fullName evidence="3">xyloglucan:xyloglucosyl transferase</fullName>
        <ecNumber evidence="3">2.4.1.207</ecNumber>
    </recommendedName>
</protein>
<evidence type="ECO:0000256" key="13">
    <source>
        <dbReference type="SAM" id="Phobius"/>
    </source>
</evidence>
<evidence type="ECO:0000256" key="8">
    <source>
        <dbReference type="ARBA" id="ARBA00022801"/>
    </source>
</evidence>
<keyword evidence="5" id="KW-0052">Apoplast</keyword>
<evidence type="ECO:0000256" key="9">
    <source>
        <dbReference type="ARBA" id="ARBA00023157"/>
    </source>
</evidence>
<dbReference type="InterPro" id="IPR013320">
    <property type="entry name" value="ConA-like_dom_sf"/>
</dbReference>
<sequence length="471" mass="54783">MILFSLSLSNLRCVLQNFCLLMIVSYGIAFRKCLDFHKMSNCSRNLRAKKHIRNSFSQFQPFFFSFLLSLINIIKHSISDLSSLHLPLIPSQNFVYIYKIYIQSYIYRTRNEIYIYIHTEGENMDVWFCRNGGGFPNLFLLLMLMIFCFCNFVANASFNVTTLRFNEGYSPLFGDGNLVRSPDGKSVRLLLDRFTGSGFISSKMYNHGFFSARIKLPSDYTAGIVVAFYTSNGDVFEKNHDELDFEFLGNIEGKPWRFQTNLYGNGSTNRGREERYRLWFDPTKEFHRYSILWTAHNIIFYIDEVPIREVVRNEAMGGDYPSKPMSLYATIWDASNWATSGGKYKVNYKYAPFVSEFKDLVLEGCASDPIQEVLEASDCTATDAHLNAQDFVTVTPERRAAMRNFRQHYMYYSYCYDTLRYPVPPPECVISPTEQRRFKDTGRLKFGGSHRRRSRRRSRNSSVSLNDQSSM</sequence>
<evidence type="ECO:0000256" key="12">
    <source>
        <dbReference type="SAM" id="MobiDB-lite"/>
    </source>
</evidence>
<dbReference type="EMBL" id="OZ021735">
    <property type="protein sequence ID" value="CAK9309534.1"/>
    <property type="molecule type" value="Genomic_DNA"/>
</dbReference>
<evidence type="ECO:0000259" key="14">
    <source>
        <dbReference type="PROSITE" id="PS51762"/>
    </source>
</evidence>
<dbReference type="InterPro" id="IPR010713">
    <property type="entry name" value="XET_C"/>
</dbReference>
<dbReference type="SUPFAM" id="SSF49899">
    <property type="entry name" value="Concanavalin A-like lectins/glucanases"/>
    <property type="match status" value="1"/>
</dbReference>